<keyword evidence="3" id="KW-0964">Secreted</keyword>
<evidence type="ECO:0000313" key="7">
    <source>
        <dbReference type="EMBL" id="KOF73806.1"/>
    </source>
</evidence>
<reference evidence="7" key="1">
    <citation type="submission" date="2015-07" db="EMBL/GenBank/DDBJ databases">
        <title>MeaNS - Measles Nucleotide Surveillance Program.</title>
        <authorList>
            <person name="Tran T."/>
            <person name="Druce J."/>
        </authorList>
    </citation>
    <scope>NUCLEOTIDE SEQUENCE</scope>
    <source>
        <strain evidence="7">UCB-OBI-ISO-001</strain>
        <tissue evidence="7">Gonad</tissue>
    </source>
</reference>
<evidence type="ECO:0000256" key="3">
    <source>
        <dbReference type="ARBA" id="ARBA00022525"/>
    </source>
</evidence>
<keyword evidence="5" id="KW-0325">Glycoprotein</keyword>
<dbReference type="OMA" id="LFGHPNH"/>
<evidence type="ECO:0000256" key="5">
    <source>
        <dbReference type="ARBA" id="ARBA00023180"/>
    </source>
</evidence>
<comment type="similarity">
    <text evidence="2">Belongs to the UPF0669 family.</text>
</comment>
<dbReference type="PANTHER" id="PTHR31703:SF2">
    <property type="entry name" value="UPF0669 PROTEIN C6ORF120"/>
    <property type="match status" value="1"/>
</dbReference>
<dbReference type="AlphaFoldDB" id="A0A0L8G9U7"/>
<evidence type="ECO:0000256" key="4">
    <source>
        <dbReference type="ARBA" id="ARBA00022729"/>
    </source>
</evidence>
<dbReference type="PANTHER" id="PTHR31703">
    <property type="entry name" value="UPF0669 PROTEIN C6ORF120"/>
    <property type="match status" value="1"/>
</dbReference>
<dbReference type="InterPro" id="IPR031420">
    <property type="entry name" value="UPF0669"/>
</dbReference>
<feature type="compositionally biased region" description="Basic and acidic residues" evidence="6">
    <location>
        <begin position="181"/>
        <end position="205"/>
    </location>
</feature>
<protein>
    <submittedName>
        <fullName evidence="7">Uncharacterized protein</fullName>
    </submittedName>
</protein>
<evidence type="ECO:0000256" key="2">
    <source>
        <dbReference type="ARBA" id="ARBA00008960"/>
    </source>
</evidence>
<comment type="subcellular location">
    <subcellularLocation>
        <location evidence="1">Secreted</location>
    </subcellularLocation>
</comment>
<keyword evidence="4" id="KW-0732">Signal</keyword>
<dbReference type="OrthoDB" id="10046613at2759"/>
<proteinExistence type="inferred from homology"/>
<sequence length="232" mass="27165">MNINKSNNCLLLLFPQPTQYIFDWWWPDRMKFLIILLLILSVKLPCANGEHLLYKLKGSVGGKNLTHHHMKWAGRIRVLLVSLAGDADLYVSDKTTKPNPDNFELYSATCGQEAVDIPAQFKRPVSIGVFGYPLLEKSRYELTFIHLTDNDEPDEYERMAAKERYVPPEYEPEEFNSIPSRSEDSQPKTQKIRDTQHDNDGYERWEKEEEDVESFIWALFIYVLKFIFDILL</sequence>
<gene>
    <name evidence="7" type="ORF">OCBIM_22037282mg</name>
</gene>
<name>A0A0L8G9U7_OCTBM</name>
<evidence type="ECO:0000256" key="6">
    <source>
        <dbReference type="SAM" id="MobiDB-lite"/>
    </source>
</evidence>
<dbReference type="EMBL" id="KQ422989">
    <property type="protein sequence ID" value="KOF73806.1"/>
    <property type="molecule type" value="Genomic_DNA"/>
</dbReference>
<dbReference type="Pfam" id="PF17065">
    <property type="entry name" value="UPF0669"/>
    <property type="match status" value="1"/>
</dbReference>
<organism evidence="7">
    <name type="scientific">Octopus bimaculoides</name>
    <name type="common">California two-spotted octopus</name>
    <dbReference type="NCBI Taxonomy" id="37653"/>
    <lineage>
        <taxon>Eukaryota</taxon>
        <taxon>Metazoa</taxon>
        <taxon>Spiralia</taxon>
        <taxon>Lophotrochozoa</taxon>
        <taxon>Mollusca</taxon>
        <taxon>Cephalopoda</taxon>
        <taxon>Coleoidea</taxon>
        <taxon>Octopodiformes</taxon>
        <taxon>Octopoda</taxon>
        <taxon>Incirrata</taxon>
        <taxon>Octopodidae</taxon>
        <taxon>Octopus</taxon>
    </lineage>
</organism>
<dbReference type="STRING" id="37653.A0A0L8G9U7"/>
<dbReference type="GO" id="GO:0005576">
    <property type="term" value="C:extracellular region"/>
    <property type="evidence" value="ECO:0007669"/>
    <property type="project" value="UniProtKB-SubCell"/>
</dbReference>
<accession>A0A0L8G9U7</accession>
<evidence type="ECO:0000256" key="1">
    <source>
        <dbReference type="ARBA" id="ARBA00004613"/>
    </source>
</evidence>
<dbReference type="KEGG" id="obi:106878231"/>
<feature type="region of interest" description="Disordered" evidence="6">
    <location>
        <begin position="170"/>
        <end position="205"/>
    </location>
</feature>